<dbReference type="AlphaFoldDB" id="V6ASB1"/>
<evidence type="ECO:0000313" key="2">
    <source>
        <dbReference type="Proteomes" id="UP000018159"/>
    </source>
</evidence>
<organism evidence="1 2">
    <name type="scientific">Candidatus Nitrosotenuis uzonensis</name>
    <dbReference type="NCBI Taxonomy" id="1407055"/>
    <lineage>
        <taxon>Archaea</taxon>
        <taxon>Nitrososphaerota</taxon>
        <taxon>Candidatus Nitrosotenuis</taxon>
    </lineage>
</organism>
<keyword evidence="2" id="KW-1185">Reference proteome</keyword>
<comment type="caution">
    <text evidence="1">The sequence shown here is derived from an EMBL/GenBank/DDBJ whole genome shotgun (WGS) entry which is preliminary data.</text>
</comment>
<reference evidence="1 2" key="1">
    <citation type="journal article" date="2013" name="PLoS ONE">
        <title>Enrichment and Genome Sequence of the Group I.1a Ammonia-Oxidizing Archaeon ?Ca. Nitrosotenuis uzonensis? Representing a Clade Globally.</title>
        <authorList>
            <person name="Lebedeva E.V."/>
            <person name="Hatzenpichler R."/>
            <person name="Pelletier E."/>
            <person name="Schuster N."/>
            <person name="Hauzmayer S."/>
            <person name="Bulaev A."/>
            <person name="Grigor'eva N.V."/>
            <person name="Galushko A."/>
            <person name="Schmid M."/>
            <person name="Palatinszky M."/>
            <person name="Le Paslier D."/>
            <person name="Daims H."/>
            <person name="Wagner M."/>
        </authorList>
    </citation>
    <scope>NUCLEOTIDE SEQUENCE [LARGE SCALE GENOMIC DNA]</scope>
    <source>
        <strain evidence="1 2">N4</strain>
    </source>
</reference>
<proteinExistence type="predicted"/>
<evidence type="ECO:0000313" key="1">
    <source>
        <dbReference type="EMBL" id="CDI05318.1"/>
    </source>
</evidence>
<accession>V6ASB1</accession>
<gene>
    <name evidence="1" type="ORF">NITUZ_30010</name>
</gene>
<name>V6ASB1_9ARCH</name>
<dbReference type="EMBL" id="CBTY010000008">
    <property type="protein sequence ID" value="CDI05318.1"/>
    <property type="molecule type" value="Genomic_DNA"/>
</dbReference>
<protein>
    <submittedName>
        <fullName evidence="1">Uncharacterized protein</fullName>
    </submittedName>
</protein>
<sequence length="138" mass="16197">MSLLWSEKIPLGTIRDPLQLAIFRFSEEYFIPGITTQTDRLRYYTFLTWAWSEIRERKSDLRKNEIRDLEKILTLASAEHHINGLSQPNGIRSITAGIEYVKNNQRIELGKFTSFGRNNTEGRSISFSHRMPFFEKVL</sequence>
<dbReference type="Proteomes" id="UP000018159">
    <property type="component" value="Unassembled WGS sequence"/>
</dbReference>